<dbReference type="PRINTS" id="PR01798">
    <property type="entry name" value="SCOASYNTHASE"/>
</dbReference>
<dbReference type="GO" id="GO:0009361">
    <property type="term" value="C:succinate-CoA ligase complex (ADP-forming)"/>
    <property type="evidence" value="ECO:0007669"/>
    <property type="project" value="TreeGrafter"/>
</dbReference>
<feature type="domain" description="CoA-binding" evidence="4">
    <location>
        <begin position="4"/>
        <end position="101"/>
    </location>
</feature>
<dbReference type="Pfam" id="PF00549">
    <property type="entry name" value="Ligase_CoA"/>
    <property type="match status" value="1"/>
</dbReference>
<dbReference type="AlphaFoldDB" id="A0A5Q0UH12"/>
<sequence>MSIFANEDTKLVIQGITGRAASEKTPHMIDYGTDVVAGVTPGKGGEEVHGVPVYDTVREAKRQHPEINTSLVYVPHFAAKDAILEALDNDITEINVTTERIPTRDMWEVKDKLEQKDATLVGPTSVGVISPGKSKIGPIGGNKAEEAYEEGNIGIISKSGGMTTETAQVVQNAGFGISTAMDIGGDKIAGTNFVEALKMFEEDDQTDAVVIFGELGGTYENQVAEVMDEISMPVVVFITGEFTESMPTQQYGHAGAVIRGDEDKPSYKKKVLQESGAHVVDVHHEIGEKLQKIF</sequence>
<dbReference type="GO" id="GO:0004775">
    <property type="term" value="F:succinate-CoA ligase (ADP-forming) activity"/>
    <property type="evidence" value="ECO:0007669"/>
    <property type="project" value="UniProtKB-EC"/>
</dbReference>
<dbReference type="InterPro" id="IPR005811">
    <property type="entry name" value="SUCC_ACL_C"/>
</dbReference>
<protein>
    <submittedName>
        <fullName evidence="5">Succinyl-CoA synthetase alpha subunit</fullName>
        <ecNumber evidence="5">6.2.1.5</ecNumber>
    </submittedName>
</protein>
<name>A0A5Q0UH12_9ARCH</name>
<gene>
    <name evidence="5" type="primary">sucD</name>
    <name evidence="5" type="ORF">LC1Nh_1034</name>
</gene>
<keyword evidence="6" id="KW-1185">Reference proteome</keyword>
<evidence type="ECO:0000259" key="4">
    <source>
        <dbReference type="SMART" id="SM00881"/>
    </source>
</evidence>
<dbReference type="FunFam" id="3.40.50.720:FF:000277">
    <property type="entry name" value="Succinate--CoA ligase [ADP-forming] subunit alpha"/>
    <property type="match status" value="1"/>
</dbReference>
<dbReference type="InterPro" id="IPR036291">
    <property type="entry name" value="NAD(P)-bd_dom_sf"/>
</dbReference>
<accession>A0A5Q0UH12</accession>
<dbReference type="Gene3D" id="3.40.50.261">
    <property type="entry name" value="Succinyl-CoA synthetase domains"/>
    <property type="match status" value="1"/>
</dbReference>
<evidence type="ECO:0000256" key="3">
    <source>
        <dbReference type="PIRSR" id="PIRSR001553-1"/>
    </source>
</evidence>
<keyword evidence="1 5" id="KW-0436">Ligase</keyword>
<evidence type="ECO:0000256" key="2">
    <source>
        <dbReference type="ARBA" id="ARBA00022741"/>
    </source>
</evidence>
<dbReference type="GO" id="GO:0004776">
    <property type="term" value="F:succinate-CoA ligase (GDP-forming) activity"/>
    <property type="evidence" value="ECO:0007669"/>
    <property type="project" value="TreeGrafter"/>
</dbReference>
<dbReference type="InterPro" id="IPR016102">
    <property type="entry name" value="Succinyl-CoA_synth-like"/>
</dbReference>
<dbReference type="InterPro" id="IPR005810">
    <property type="entry name" value="CoA_lig_alpha"/>
</dbReference>
<dbReference type="Proteomes" id="UP000377803">
    <property type="component" value="Chromosome"/>
</dbReference>
<dbReference type="PIRSF" id="PIRSF001553">
    <property type="entry name" value="SucCS_alpha"/>
    <property type="match status" value="1"/>
</dbReference>
<dbReference type="SUPFAM" id="SSF52210">
    <property type="entry name" value="Succinyl-CoA synthetase domains"/>
    <property type="match status" value="1"/>
</dbReference>
<dbReference type="GO" id="GO:0000166">
    <property type="term" value="F:nucleotide binding"/>
    <property type="evidence" value="ECO:0007669"/>
    <property type="project" value="UniProtKB-KW"/>
</dbReference>
<evidence type="ECO:0000313" key="5">
    <source>
        <dbReference type="EMBL" id="QGA80907.1"/>
    </source>
</evidence>
<dbReference type="EMBL" id="CP040089">
    <property type="protein sequence ID" value="QGA80907.1"/>
    <property type="molecule type" value="Genomic_DNA"/>
</dbReference>
<proteinExistence type="predicted"/>
<dbReference type="PANTHER" id="PTHR11117">
    <property type="entry name" value="SUCCINYL-COA LIGASE SUBUNIT ALPHA"/>
    <property type="match status" value="1"/>
</dbReference>
<dbReference type="GO" id="GO:0006099">
    <property type="term" value="P:tricarboxylic acid cycle"/>
    <property type="evidence" value="ECO:0007669"/>
    <property type="project" value="TreeGrafter"/>
</dbReference>
<dbReference type="KEGG" id="ncon:LC1Nh_1034"/>
<dbReference type="Gene3D" id="3.40.50.720">
    <property type="entry name" value="NAD(P)-binding Rossmann-like Domain"/>
    <property type="match status" value="1"/>
</dbReference>
<dbReference type="PANTHER" id="PTHR11117:SF2">
    <property type="entry name" value="SUCCINATE--COA LIGASE [ADP_GDP-FORMING] SUBUNIT ALPHA, MITOCHONDRIAL"/>
    <property type="match status" value="1"/>
</dbReference>
<organism evidence="5 6">
    <name type="scientific">Candidatus Nanohalobium constans</name>
    <dbReference type="NCBI Taxonomy" id="2565781"/>
    <lineage>
        <taxon>Archaea</taxon>
        <taxon>Candidatus Nanohalarchaeota</taxon>
        <taxon>Candidatus Nanohalobia</taxon>
        <taxon>Candidatus Nanohalobiales</taxon>
        <taxon>Candidatus Nanohalobiaceae</taxon>
        <taxon>Candidatus Nanohalobium</taxon>
    </lineage>
</organism>
<evidence type="ECO:0000313" key="6">
    <source>
        <dbReference type="Proteomes" id="UP000377803"/>
    </source>
</evidence>
<dbReference type="RefSeq" id="WP_153550652.1">
    <property type="nucleotide sequence ID" value="NZ_CP040089.1"/>
</dbReference>
<dbReference type="OrthoDB" id="55711at2157"/>
<dbReference type="SUPFAM" id="SSF51735">
    <property type="entry name" value="NAD(P)-binding Rossmann-fold domains"/>
    <property type="match status" value="1"/>
</dbReference>
<dbReference type="Pfam" id="PF02629">
    <property type="entry name" value="CoA_binding"/>
    <property type="match status" value="1"/>
</dbReference>
<evidence type="ECO:0000256" key="1">
    <source>
        <dbReference type="ARBA" id="ARBA00022598"/>
    </source>
</evidence>
<dbReference type="EC" id="6.2.1.5" evidence="5"/>
<keyword evidence="2" id="KW-0547">Nucleotide-binding</keyword>
<feature type="active site" description="Tele-phosphohistidine intermediate" evidence="3">
    <location>
        <position position="253"/>
    </location>
</feature>
<dbReference type="GeneID" id="42365429"/>
<reference evidence="6" key="1">
    <citation type="submission" date="2019-05" db="EMBL/GenBank/DDBJ databases">
        <title>Candidatus Nanohalobium constans, a novel model system to study the DPANN nano-sized archaea: genomic and physiological characterization of a nanoarchaeon co-cultured with its chitinotrophic host.</title>
        <authorList>
            <person name="La Cono V."/>
            <person name="Arcadi E."/>
            <person name="Crisafi F."/>
            <person name="Denaro R."/>
            <person name="La Spada G."/>
            <person name="Messina E."/>
            <person name="Smedile F."/>
            <person name="Toshchakov S.V."/>
            <person name="Shevchenko M.A."/>
            <person name="Golyshin P.N."/>
            <person name="Golyshina O.V."/>
            <person name="Ferrer M."/>
            <person name="Rohde M."/>
            <person name="Mushegian A."/>
            <person name="Sorokin D.Y."/>
            <person name="Giuliano L."/>
            <person name="Yakimov M.M."/>
        </authorList>
    </citation>
    <scope>NUCLEOTIDE SEQUENCE [LARGE SCALE GENOMIC DNA]</scope>
    <source>
        <strain evidence="6">LC1Nh</strain>
    </source>
</reference>
<dbReference type="InterPro" id="IPR003781">
    <property type="entry name" value="CoA-bd"/>
</dbReference>
<dbReference type="SMART" id="SM00881">
    <property type="entry name" value="CoA_binding"/>
    <property type="match status" value="1"/>
</dbReference>